<proteinExistence type="predicted"/>
<dbReference type="WBParaSite" id="GPUH_0001530401-mRNA-1">
    <property type="protein sequence ID" value="GPUH_0001530401-mRNA-1"/>
    <property type="gene ID" value="GPUH_0001530401"/>
</dbReference>
<dbReference type="AlphaFoldDB" id="A0A183E2U3"/>
<dbReference type="GO" id="GO:0005518">
    <property type="term" value="F:collagen binding"/>
    <property type="evidence" value="ECO:0007669"/>
    <property type="project" value="TreeGrafter"/>
</dbReference>
<dbReference type="GO" id="GO:0005886">
    <property type="term" value="C:plasma membrane"/>
    <property type="evidence" value="ECO:0007669"/>
    <property type="project" value="TreeGrafter"/>
</dbReference>
<dbReference type="GO" id="GO:0038062">
    <property type="term" value="F:protein tyrosine kinase collagen receptor activity"/>
    <property type="evidence" value="ECO:0007669"/>
    <property type="project" value="TreeGrafter"/>
</dbReference>
<feature type="domain" description="Protein kinase" evidence="1">
    <location>
        <begin position="1"/>
        <end position="279"/>
    </location>
</feature>
<dbReference type="SUPFAM" id="SSF56112">
    <property type="entry name" value="Protein kinase-like (PK-like)"/>
    <property type="match status" value="1"/>
</dbReference>
<dbReference type="GO" id="GO:0005524">
    <property type="term" value="F:ATP binding"/>
    <property type="evidence" value="ECO:0007669"/>
    <property type="project" value="InterPro"/>
</dbReference>
<dbReference type="InterPro" id="IPR011009">
    <property type="entry name" value="Kinase-like_dom_sf"/>
</dbReference>
<keyword evidence="3" id="KW-1185">Reference proteome</keyword>
<evidence type="ECO:0000259" key="1">
    <source>
        <dbReference type="PROSITE" id="PS50011"/>
    </source>
</evidence>
<dbReference type="PANTHER" id="PTHR24416">
    <property type="entry name" value="TYROSINE-PROTEIN KINASE RECEPTOR"/>
    <property type="match status" value="1"/>
</dbReference>
<dbReference type="Proteomes" id="UP000271098">
    <property type="component" value="Unassembled WGS sequence"/>
</dbReference>
<dbReference type="EMBL" id="UYRT01082240">
    <property type="protein sequence ID" value="VDN25700.1"/>
    <property type="molecule type" value="Genomic_DNA"/>
</dbReference>
<evidence type="ECO:0000313" key="4">
    <source>
        <dbReference type="WBParaSite" id="GPUH_0001530401-mRNA-1"/>
    </source>
</evidence>
<dbReference type="Pfam" id="PF07714">
    <property type="entry name" value="PK_Tyr_Ser-Thr"/>
    <property type="match status" value="1"/>
</dbReference>
<reference evidence="4" key="1">
    <citation type="submission" date="2016-06" db="UniProtKB">
        <authorList>
            <consortium name="WormBaseParasite"/>
        </authorList>
    </citation>
    <scope>IDENTIFICATION</scope>
</reference>
<dbReference type="Gene3D" id="1.10.510.10">
    <property type="entry name" value="Transferase(Phosphotransferase) domain 1"/>
    <property type="match status" value="1"/>
</dbReference>
<organism evidence="4">
    <name type="scientific">Gongylonema pulchrum</name>
    <dbReference type="NCBI Taxonomy" id="637853"/>
    <lineage>
        <taxon>Eukaryota</taxon>
        <taxon>Metazoa</taxon>
        <taxon>Ecdysozoa</taxon>
        <taxon>Nematoda</taxon>
        <taxon>Chromadorea</taxon>
        <taxon>Rhabditida</taxon>
        <taxon>Spirurina</taxon>
        <taxon>Spiruromorpha</taxon>
        <taxon>Spiruroidea</taxon>
        <taxon>Gongylonematidae</taxon>
        <taxon>Gongylonema</taxon>
    </lineage>
</organism>
<dbReference type="PIRSF" id="PIRSF000654">
    <property type="entry name" value="Integrin-linked_kinase"/>
    <property type="match status" value="1"/>
</dbReference>
<dbReference type="PANTHER" id="PTHR24416:SF634">
    <property type="entry name" value="DISCOIDIN DOMAIN-CONTAINING RECEPTOR TYROSINE KINASE B"/>
    <property type="match status" value="1"/>
</dbReference>
<accession>A0A183E2U3</accession>
<evidence type="ECO:0000313" key="2">
    <source>
        <dbReference type="EMBL" id="VDN25700.1"/>
    </source>
</evidence>
<dbReference type="InterPro" id="IPR050122">
    <property type="entry name" value="RTK"/>
</dbReference>
<gene>
    <name evidence="2" type="ORF">GPUH_LOCUS15284</name>
</gene>
<evidence type="ECO:0000313" key="3">
    <source>
        <dbReference type="Proteomes" id="UP000271098"/>
    </source>
</evidence>
<dbReference type="InterPro" id="IPR000719">
    <property type="entry name" value="Prot_kinase_dom"/>
</dbReference>
<dbReference type="GO" id="GO:0051897">
    <property type="term" value="P:positive regulation of phosphatidylinositol 3-kinase/protein kinase B signal transduction"/>
    <property type="evidence" value="ECO:0007669"/>
    <property type="project" value="TreeGrafter"/>
</dbReference>
<name>A0A183E2U3_9BILA</name>
<dbReference type="GO" id="GO:0010976">
    <property type="term" value="P:positive regulation of neuron projection development"/>
    <property type="evidence" value="ECO:0007669"/>
    <property type="project" value="TreeGrafter"/>
</dbReference>
<dbReference type="PROSITE" id="PS50011">
    <property type="entry name" value="PROTEIN_KINASE_DOM"/>
    <property type="match status" value="1"/>
</dbReference>
<dbReference type="OrthoDB" id="6071166at2759"/>
<dbReference type="InterPro" id="IPR001245">
    <property type="entry name" value="Ser-Thr/Tyr_kinase_cat_dom"/>
</dbReference>
<reference evidence="2 3" key="2">
    <citation type="submission" date="2018-11" db="EMBL/GenBank/DDBJ databases">
        <authorList>
            <consortium name="Pathogen Informatics"/>
        </authorList>
    </citation>
    <scope>NUCLEOTIDE SEQUENCE [LARGE SCALE GENOMIC DNA]</scope>
</reference>
<sequence length="291" mass="33464">MESLSWMAIVPGNADQTSLFSLPRVWSEIVALLQIWLCQLEQRLVISKILHRKHEEHIRKEFEHIVGELSSLRHQNVLEVIGVCYGGILTSCIHEFIKDDLSHYLRDLNIQLSYRSELLLSVCTQIAAGMSYLESRNFVHGNLSASSCLVAGDGTIKLTNFNIASELDLNDESDATLGRIRWMSWEAAIEKRMTTKGDVWSFGVTMWEILNGCGQQPYRMLTDSDVYKNLLFIQRHGTLKFCLERPEFSSANFYEEFIVQCWARDPEQRPSFHSLHRRLQNVTCVQMSEGC</sequence>
<dbReference type="GO" id="GO:0043235">
    <property type="term" value="C:receptor complex"/>
    <property type="evidence" value="ECO:0007669"/>
    <property type="project" value="TreeGrafter"/>
</dbReference>
<protein>
    <submittedName>
        <fullName evidence="4">Protein kinase domain-containing protein</fullName>
    </submittedName>
</protein>